<accession>A0A2W5TWB8</accession>
<evidence type="ECO:0000313" key="6">
    <source>
        <dbReference type="Proteomes" id="UP000249061"/>
    </source>
</evidence>
<evidence type="ECO:0000313" key="5">
    <source>
        <dbReference type="EMBL" id="PZR18397.1"/>
    </source>
</evidence>
<name>A0A2W5TWB8_9BACT</name>
<dbReference type="Gene3D" id="2.130.10.130">
    <property type="entry name" value="Integrin alpha, N-terminal"/>
    <property type="match status" value="4"/>
</dbReference>
<evidence type="ECO:0008006" key="7">
    <source>
        <dbReference type="Google" id="ProtNLM"/>
    </source>
</evidence>
<dbReference type="AlphaFoldDB" id="A0A2W5TWB8"/>
<dbReference type="Pfam" id="PF01839">
    <property type="entry name" value="FG-GAP"/>
    <property type="match status" value="4"/>
</dbReference>
<dbReference type="InterPro" id="IPR028994">
    <property type="entry name" value="Integrin_alpha_N"/>
</dbReference>
<keyword evidence="4" id="KW-0325">Glycoprotein</keyword>
<dbReference type="SMART" id="SM00191">
    <property type="entry name" value="Int_alpha"/>
    <property type="match status" value="7"/>
</dbReference>
<keyword evidence="3" id="KW-0378">Hydrolase</keyword>
<evidence type="ECO:0000256" key="3">
    <source>
        <dbReference type="ARBA" id="ARBA00022801"/>
    </source>
</evidence>
<dbReference type="GO" id="GO:0016787">
    <property type="term" value="F:hydrolase activity"/>
    <property type="evidence" value="ECO:0007669"/>
    <property type="project" value="UniProtKB-KW"/>
</dbReference>
<dbReference type="PROSITE" id="PS51470">
    <property type="entry name" value="FG_GAP"/>
    <property type="match status" value="3"/>
</dbReference>
<dbReference type="PROSITE" id="PS51257">
    <property type="entry name" value="PROKAR_LIPOPROTEIN"/>
    <property type="match status" value="1"/>
</dbReference>
<dbReference type="PRINTS" id="PR01185">
    <property type="entry name" value="INTEGRINA"/>
</dbReference>
<dbReference type="GO" id="GO:0007155">
    <property type="term" value="P:cell adhesion"/>
    <property type="evidence" value="ECO:0007669"/>
    <property type="project" value="InterPro"/>
</dbReference>
<protein>
    <recommendedName>
        <fullName evidence="7">FG-GAP repeat protein</fullName>
    </recommendedName>
</protein>
<dbReference type="PANTHER" id="PTHR23221:SF7">
    <property type="entry name" value="PHOSPHATIDYLINOSITOL-GLYCAN-SPECIFIC PHOSPHOLIPASE D"/>
    <property type="match status" value="1"/>
</dbReference>
<evidence type="ECO:0000256" key="4">
    <source>
        <dbReference type="ARBA" id="ARBA00023180"/>
    </source>
</evidence>
<dbReference type="InterPro" id="IPR013519">
    <property type="entry name" value="Int_alpha_beta-p"/>
</dbReference>
<evidence type="ECO:0000256" key="1">
    <source>
        <dbReference type="ARBA" id="ARBA00022729"/>
    </source>
</evidence>
<proteinExistence type="predicted"/>
<dbReference type="PANTHER" id="PTHR23221">
    <property type="entry name" value="GLYCOSYLPHOSPHATIDYLINOSITOL PHOSPHOLIPASE D"/>
    <property type="match status" value="1"/>
</dbReference>
<dbReference type="InterPro" id="IPR013517">
    <property type="entry name" value="FG-GAP"/>
</dbReference>
<dbReference type="GO" id="GO:0008305">
    <property type="term" value="C:integrin complex"/>
    <property type="evidence" value="ECO:0007669"/>
    <property type="project" value="InterPro"/>
</dbReference>
<dbReference type="SUPFAM" id="SSF69318">
    <property type="entry name" value="Integrin alpha N-terminal domain"/>
    <property type="match status" value="3"/>
</dbReference>
<sequence length="1245" mass="127315">MKRLMLVSVVALCACDGSVVVPPPPPPPVDTCEGLSAVTARVAPDTIRVNGAATVSATGGTGRYSYRITSEPAVGVLQGTRYVAGLIVGSDTITVSDDCGNSARVGVEVSASFSVRPQRSRVAPGTSINISVEGAKGSVTYARQGGGFASGGDLVGATYTAGNTVPATDVILVKDTATGDQAAVVVEVAADARFRPAAARLSLPTGSFVPLATVDGSGVVTWNIASGPGTLEQRLGALAYVAPLSPDAGGSDVVLEVRDTFVDAGAQVKVRLLTELTRPELVAQGRRSDVATMVTADFDGDGIDDVALGVPESDLNRPQGGAVFIFKGTNDGLPSEPTWTIPGQSDTAQFGSVMAAGDLDGDGKADLAISAPGDDVTIADSGAVYLFGIGPDGPRQLRAPLTGLGRGNFGASLAIGDVDGDGDNDLVVGSPGADLGGFTARGVIDIFVLQAGQPIPDLGEVRISGWDLDADGGTRRTSNLRGGRSLVVRDLNGDSRADLAILSSVNFMPNPADGGVLARNVIAAQVHLGRDATKRFEDTPDLYVIPVNTGDGDEGTWKLDFIPAGNGRPALLAAGADRADSPNLTANDGGTSGGGNGGGVLLFDLSGLPASGSAPLQPRQVTRAQAWSRVYGSQGNIQAARSFAAVDADGDSQPELVLGAPYASRVTDGGTLSNTGRLEFFSLSRLSNGAVVNRPDFVRGGENRVDILGTAVTGWRGRVVGFNHRASTIHGDYTGRLDVFSAGTADTSSWSVASIAIPNKPGGQGFGQCIEVGAQAGGLHAIVGVPNWSGPGADGTGGETGAGRSIQWKVSAPDVPRVITEGANTAYQTDAGVRAFGGRGQAVDVAMTDFDDDGRQDLIVAAPNFSIPGRLADGGVNSTEYALNRAECSANGQTPGGVFVHLGQSDGTYKEGFRVWAVRDIDGCTVADGGAAASCQRSALSRNGVIGRFDFDGDDKQDLAMMRNNGFEIFSGGRAPDDPQLNKPSMVCDPYFSFPFITQGTTVPTALGDLNNDGCDELAFRYADNNRQGIIVLYGFGSTCSSTTASWVRVSGDVETGVAPMRLGVAIARASGVLADNRDALAVTADLYPFLGDLQPTVLLLPVAQLNALRPMSGERLVAVQGTPALTPVPLVSMQRALNFGRSLAGGVDVDGDGRHDLVVSATGASLNGDGTGAVYVFKGGTVTSGANQPALIIVADHRERASFGQDLSLSAGAGNVPAALGIGAPLSYRWGTSNGTAFVLPMDF</sequence>
<comment type="caution">
    <text evidence="5">The sequence shown here is derived from an EMBL/GenBank/DDBJ whole genome shotgun (WGS) entry which is preliminary data.</text>
</comment>
<evidence type="ECO:0000256" key="2">
    <source>
        <dbReference type="ARBA" id="ARBA00022737"/>
    </source>
</evidence>
<reference evidence="5 6" key="1">
    <citation type="submission" date="2017-08" db="EMBL/GenBank/DDBJ databases">
        <title>Infants hospitalized years apart are colonized by the same room-sourced microbial strains.</title>
        <authorList>
            <person name="Brooks B."/>
            <person name="Olm M.R."/>
            <person name="Firek B.A."/>
            <person name="Baker R."/>
            <person name="Thomas B.C."/>
            <person name="Morowitz M.J."/>
            <person name="Banfield J.F."/>
        </authorList>
    </citation>
    <scope>NUCLEOTIDE SEQUENCE [LARGE SCALE GENOMIC DNA]</scope>
    <source>
        <strain evidence="5">S2_003_000_R2_14</strain>
    </source>
</reference>
<keyword evidence="2" id="KW-0677">Repeat</keyword>
<organism evidence="5 6">
    <name type="scientific">Archangium gephyra</name>
    <dbReference type="NCBI Taxonomy" id="48"/>
    <lineage>
        <taxon>Bacteria</taxon>
        <taxon>Pseudomonadati</taxon>
        <taxon>Myxococcota</taxon>
        <taxon>Myxococcia</taxon>
        <taxon>Myxococcales</taxon>
        <taxon>Cystobacterineae</taxon>
        <taxon>Archangiaceae</taxon>
        <taxon>Archangium</taxon>
    </lineage>
</organism>
<gene>
    <name evidence="5" type="ORF">DI536_00505</name>
</gene>
<dbReference type="Proteomes" id="UP000249061">
    <property type="component" value="Unassembled WGS sequence"/>
</dbReference>
<dbReference type="InterPro" id="IPR000413">
    <property type="entry name" value="Integrin_alpha"/>
</dbReference>
<dbReference type="EMBL" id="QFQP01000001">
    <property type="protein sequence ID" value="PZR18397.1"/>
    <property type="molecule type" value="Genomic_DNA"/>
</dbReference>
<keyword evidence="1" id="KW-0732">Signal</keyword>